<reference evidence="1 2" key="1">
    <citation type="journal article" date="2011" name="J. Biotechnol.">
        <title>The complete genome sequence of the dominant Sinorhizobium meliloti field isolate SM11 extends the S. meliloti pan-genome.</title>
        <authorList>
            <person name="Schneiker-Bekel S."/>
            <person name="Wibberg D."/>
            <person name="Bekel T."/>
            <person name="Blom J."/>
            <person name="Linke B."/>
            <person name="Neuweger H."/>
            <person name="Stiens M."/>
            <person name="Vorholter F.J."/>
            <person name="Weidner S."/>
            <person name="Goesmann A."/>
            <person name="Puhler A."/>
            <person name="Schluter A."/>
        </authorList>
    </citation>
    <scope>NUCLEOTIDE SEQUENCE [LARGE SCALE GENOMIC DNA]</scope>
    <source>
        <strain evidence="1 2">SM11</strain>
    </source>
</reference>
<sequence length="32" mass="3482">MLVKAKATISQIFLSEALASGRNCRYEPAALE</sequence>
<dbReference type="EMBL" id="CP001830">
    <property type="protein sequence ID" value="AEH80515.1"/>
    <property type="molecule type" value="Genomic_DNA"/>
</dbReference>
<protein>
    <submittedName>
        <fullName evidence="1">Uncharacterized protein</fullName>
    </submittedName>
</protein>
<dbReference type="KEGG" id="smx:SM11_chr3279"/>
<organism evidence="1 2">
    <name type="scientific">Sinorhizobium meliloti (strain SM11)</name>
    <dbReference type="NCBI Taxonomy" id="707241"/>
    <lineage>
        <taxon>Bacteria</taxon>
        <taxon>Pseudomonadati</taxon>
        <taxon>Pseudomonadota</taxon>
        <taxon>Alphaproteobacteria</taxon>
        <taxon>Hyphomicrobiales</taxon>
        <taxon>Rhizobiaceae</taxon>
        <taxon>Sinorhizobium/Ensifer group</taxon>
        <taxon>Sinorhizobium</taxon>
    </lineage>
</organism>
<evidence type="ECO:0000313" key="1">
    <source>
        <dbReference type="EMBL" id="AEH80515.1"/>
    </source>
</evidence>
<evidence type="ECO:0000313" key="2">
    <source>
        <dbReference type="Proteomes" id="UP000009045"/>
    </source>
</evidence>
<dbReference type="AlphaFoldDB" id="F7X0H9"/>
<accession>F7X0H9</accession>
<gene>
    <name evidence="1" type="ordered locus">SM11_chr3279</name>
</gene>
<proteinExistence type="predicted"/>
<dbReference type="Proteomes" id="UP000009045">
    <property type="component" value="Chromosome"/>
</dbReference>
<dbReference type="HOGENOM" id="CLU_3391372_0_0_5"/>
<name>F7X0H9_SINMM</name>